<keyword evidence="1" id="KW-0732">Signal</keyword>
<dbReference type="GeneID" id="19969908"/>
<feature type="chain" id="PRO_5004824284" description="Glycosyltransferase family 17 protein" evidence="1">
    <location>
        <begin position="22"/>
        <end position="362"/>
    </location>
</feature>
<organism evidence="2 3">
    <name type="scientific">Cyphellophora europaea (strain CBS 101466)</name>
    <name type="common">Phialophora europaea</name>
    <dbReference type="NCBI Taxonomy" id="1220924"/>
    <lineage>
        <taxon>Eukaryota</taxon>
        <taxon>Fungi</taxon>
        <taxon>Dikarya</taxon>
        <taxon>Ascomycota</taxon>
        <taxon>Pezizomycotina</taxon>
        <taxon>Eurotiomycetes</taxon>
        <taxon>Chaetothyriomycetidae</taxon>
        <taxon>Chaetothyriales</taxon>
        <taxon>Cyphellophoraceae</taxon>
        <taxon>Cyphellophora</taxon>
    </lineage>
</organism>
<dbReference type="GO" id="GO:0016020">
    <property type="term" value="C:membrane"/>
    <property type="evidence" value="ECO:0007669"/>
    <property type="project" value="InterPro"/>
</dbReference>
<feature type="signal peptide" evidence="1">
    <location>
        <begin position="1"/>
        <end position="21"/>
    </location>
</feature>
<dbReference type="PANTHER" id="PTHR12224">
    <property type="entry name" value="BETA-1,4-MANNOSYL-GLYCOPROTEIN BETA-1,4-N-ACETYLGLUCOSAMINYL-TRANSFERASE"/>
    <property type="match status" value="1"/>
</dbReference>
<evidence type="ECO:0008006" key="4">
    <source>
        <dbReference type="Google" id="ProtNLM"/>
    </source>
</evidence>
<dbReference type="Proteomes" id="UP000030752">
    <property type="component" value="Unassembled WGS sequence"/>
</dbReference>
<dbReference type="GO" id="GO:0003830">
    <property type="term" value="F:beta-1,4-mannosylglycoprotein 4-beta-N-acetylglucosaminyltransferase activity"/>
    <property type="evidence" value="ECO:0007669"/>
    <property type="project" value="InterPro"/>
</dbReference>
<dbReference type="InterPro" id="IPR006813">
    <property type="entry name" value="Glyco_trans_17"/>
</dbReference>
<protein>
    <recommendedName>
        <fullName evidence="4">Glycosyltransferase family 17 protein</fullName>
    </recommendedName>
</protein>
<dbReference type="AlphaFoldDB" id="W2S4A2"/>
<evidence type="ECO:0000256" key="1">
    <source>
        <dbReference type="SAM" id="SignalP"/>
    </source>
</evidence>
<keyword evidence="3" id="KW-1185">Reference proteome</keyword>
<dbReference type="RefSeq" id="XP_008715146.1">
    <property type="nucleotide sequence ID" value="XM_008716924.1"/>
</dbReference>
<dbReference type="HOGENOM" id="CLU_038606_1_0_1"/>
<dbReference type="Pfam" id="PF04724">
    <property type="entry name" value="Glyco_transf_17"/>
    <property type="match status" value="1"/>
</dbReference>
<dbReference type="InParanoid" id="W2S4A2"/>
<sequence length="362" mass="41955">MLPRRRLFSFVVTALVICVFCATYDRHAVSTSLRTTTEQAAPDDEASRICKRHRFQPFLNPGARKVYDLFMIDTELDLLEIRLNTLDSVVDYFVIIESAQSFTKVAKPLYVSENLGRFDKFKDKIILHVIDFTNFGNTSEWELESYSRNALYTEVFPTLKDSQRPTHGDVILLSDIDEIPKPETITFLKACQFPERTTIESNFYYYSFQWKHDGKRWLHPQATFFQGDRTILPQDLRGSAGAQSRVIYDGAWHCSSCFSTVAEVQKKLESFSHQEFNQPVFKDPAQIVRRFRNGVDIAERPLEKYSRIENNRDLPSYLKDNPGKFPWFISRDAPNANFLDFEGEGAKSLEEWVGPTPVVWPQ</sequence>
<gene>
    <name evidence="2" type="ORF">HMPREF1541_02569</name>
</gene>
<dbReference type="EMBL" id="KB822718">
    <property type="protein sequence ID" value="ETN43410.1"/>
    <property type="molecule type" value="Genomic_DNA"/>
</dbReference>
<name>W2S4A2_CYPE1</name>
<dbReference type="GO" id="GO:0006044">
    <property type="term" value="P:N-acetylglucosamine metabolic process"/>
    <property type="evidence" value="ECO:0007669"/>
    <property type="project" value="TreeGrafter"/>
</dbReference>
<evidence type="ECO:0000313" key="2">
    <source>
        <dbReference type="EMBL" id="ETN43410.1"/>
    </source>
</evidence>
<dbReference type="VEuPathDB" id="FungiDB:HMPREF1541_02569"/>
<dbReference type="OrthoDB" id="6474464at2759"/>
<dbReference type="STRING" id="1220924.W2S4A2"/>
<proteinExistence type="predicted"/>
<evidence type="ECO:0000313" key="3">
    <source>
        <dbReference type="Proteomes" id="UP000030752"/>
    </source>
</evidence>
<dbReference type="PANTHER" id="PTHR12224:SF0">
    <property type="entry name" value="BETA-1,4-MANNOSYL-GLYCOPROTEIN 4-BETA-N-ACETYLGLUCOSAMINYLTRANSFERASE"/>
    <property type="match status" value="1"/>
</dbReference>
<dbReference type="eggNOG" id="ENOG502QUBY">
    <property type="taxonomic scope" value="Eukaryota"/>
</dbReference>
<accession>W2S4A2</accession>
<reference evidence="2 3" key="1">
    <citation type="submission" date="2013-03" db="EMBL/GenBank/DDBJ databases">
        <title>The Genome Sequence of Phialophora europaea CBS 101466.</title>
        <authorList>
            <consortium name="The Broad Institute Genomics Platform"/>
            <person name="Cuomo C."/>
            <person name="de Hoog S."/>
            <person name="Gorbushina A."/>
            <person name="Walker B."/>
            <person name="Young S.K."/>
            <person name="Zeng Q."/>
            <person name="Gargeya S."/>
            <person name="Fitzgerald M."/>
            <person name="Haas B."/>
            <person name="Abouelleil A."/>
            <person name="Allen A.W."/>
            <person name="Alvarado L."/>
            <person name="Arachchi H.M."/>
            <person name="Berlin A.M."/>
            <person name="Chapman S.B."/>
            <person name="Gainer-Dewar J."/>
            <person name="Goldberg J."/>
            <person name="Griggs A."/>
            <person name="Gujja S."/>
            <person name="Hansen M."/>
            <person name="Howarth C."/>
            <person name="Imamovic A."/>
            <person name="Ireland A."/>
            <person name="Larimer J."/>
            <person name="McCowan C."/>
            <person name="Murphy C."/>
            <person name="Pearson M."/>
            <person name="Poon T.W."/>
            <person name="Priest M."/>
            <person name="Roberts A."/>
            <person name="Saif S."/>
            <person name="Shea T."/>
            <person name="Sisk P."/>
            <person name="Sykes S."/>
            <person name="Wortman J."/>
            <person name="Nusbaum C."/>
            <person name="Birren B."/>
        </authorList>
    </citation>
    <scope>NUCLEOTIDE SEQUENCE [LARGE SCALE GENOMIC DNA]</scope>
    <source>
        <strain evidence="2 3">CBS 101466</strain>
    </source>
</reference>